<reference evidence="3" key="1">
    <citation type="submission" date="2022-12" db="EMBL/GenBank/DDBJ databases">
        <title>Bacterial isolates from different developmental stages of Nematostella vectensis.</title>
        <authorList>
            <person name="Fraune S."/>
        </authorList>
    </citation>
    <scope>NUCLEOTIDE SEQUENCE</scope>
    <source>
        <strain evidence="3">G21630-S1</strain>
    </source>
</reference>
<feature type="region of interest" description="Disordered" evidence="1">
    <location>
        <begin position="89"/>
        <end position="114"/>
    </location>
</feature>
<keyword evidence="4" id="KW-1185">Reference proteome</keyword>
<feature type="transmembrane region" description="Helical" evidence="2">
    <location>
        <begin position="44"/>
        <end position="62"/>
    </location>
</feature>
<sequence length="151" mass="17118">MLLLYKQKGGSHFYPFSTSLNPYITPVTRLIWSAENMLRGKHDIFILAFAAVIGLNTLLFSSPSHARTNEPRWYQQQVCLASAYKEVNEPQKAETHNAKAKKSRSKLASSGVPDSHIRELANRTLKMLQFGIQGNREARGPRLCEQWYPVG</sequence>
<dbReference type="Proteomes" id="UP001069802">
    <property type="component" value="Unassembled WGS sequence"/>
</dbReference>
<keyword evidence="2" id="KW-0472">Membrane</keyword>
<dbReference type="EMBL" id="JAPWGY010000002">
    <property type="protein sequence ID" value="MCZ4280089.1"/>
    <property type="molecule type" value="Genomic_DNA"/>
</dbReference>
<dbReference type="RefSeq" id="WP_269422301.1">
    <property type="nucleotide sequence ID" value="NZ_JAPWGY010000002.1"/>
</dbReference>
<evidence type="ECO:0000256" key="1">
    <source>
        <dbReference type="SAM" id="MobiDB-lite"/>
    </source>
</evidence>
<comment type="caution">
    <text evidence="3">The sequence shown here is derived from an EMBL/GenBank/DDBJ whole genome shotgun (WGS) entry which is preliminary data.</text>
</comment>
<accession>A0ABT4LG74</accession>
<gene>
    <name evidence="3" type="ORF">O4H49_04840</name>
</gene>
<evidence type="ECO:0000313" key="4">
    <source>
        <dbReference type="Proteomes" id="UP001069802"/>
    </source>
</evidence>
<keyword evidence="2" id="KW-0812">Transmembrane</keyword>
<keyword evidence="2" id="KW-1133">Transmembrane helix</keyword>
<evidence type="ECO:0000256" key="2">
    <source>
        <dbReference type="SAM" id="Phobius"/>
    </source>
</evidence>
<name>A0ABT4LG74_9PROT</name>
<proteinExistence type="predicted"/>
<organism evidence="3 4">
    <name type="scientific">Kiloniella laminariae</name>
    <dbReference type="NCBI Taxonomy" id="454162"/>
    <lineage>
        <taxon>Bacteria</taxon>
        <taxon>Pseudomonadati</taxon>
        <taxon>Pseudomonadota</taxon>
        <taxon>Alphaproteobacteria</taxon>
        <taxon>Rhodospirillales</taxon>
        <taxon>Kiloniellaceae</taxon>
        <taxon>Kiloniella</taxon>
    </lineage>
</organism>
<evidence type="ECO:0000313" key="3">
    <source>
        <dbReference type="EMBL" id="MCZ4280089.1"/>
    </source>
</evidence>
<protein>
    <submittedName>
        <fullName evidence="3">Uncharacterized protein</fullName>
    </submittedName>
</protein>